<dbReference type="GO" id="GO:0008236">
    <property type="term" value="F:serine-type peptidase activity"/>
    <property type="evidence" value="ECO:0007669"/>
    <property type="project" value="InterPro"/>
</dbReference>
<dbReference type="EMBL" id="KZ345495">
    <property type="protein sequence ID" value="PIO73220.1"/>
    <property type="molecule type" value="Genomic_DNA"/>
</dbReference>
<dbReference type="InterPro" id="IPR050585">
    <property type="entry name" value="Xaa-Pro_dipeptidyl-ppase/CocE"/>
</dbReference>
<dbReference type="InterPro" id="IPR029058">
    <property type="entry name" value="AB_hydrolase_fold"/>
</dbReference>
<dbReference type="PANTHER" id="PTHR43056:SF5">
    <property type="entry name" value="PEPTIDASE S9 PROLYL OLIGOPEPTIDASE CATALYTIC DOMAIN-CONTAINING PROTEIN"/>
    <property type="match status" value="1"/>
</dbReference>
<dbReference type="PANTHER" id="PTHR43056">
    <property type="entry name" value="PEPTIDASE S9 PROLYL OLIGOPEPTIDASE"/>
    <property type="match status" value="1"/>
</dbReference>
<accession>A0A2G9UUN0</accession>
<dbReference type="GO" id="GO:0006508">
    <property type="term" value="P:proteolysis"/>
    <property type="evidence" value="ECO:0007669"/>
    <property type="project" value="InterPro"/>
</dbReference>
<keyword evidence="3" id="KW-1185">Reference proteome</keyword>
<evidence type="ECO:0000313" key="3">
    <source>
        <dbReference type="Proteomes" id="UP000230423"/>
    </source>
</evidence>
<gene>
    <name evidence="2" type="ORF">TELCIR_04812</name>
</gene>
<name>A0A2G9UUN0_TELCI</name>
<dbReference type="Pfam" id="PF00326">
    <property type="entry name" value="Peptidase_S9"/>
    <property type="match status" value="1"/>
</dbReference>
<dbReference type="AlphaFoldDB" id="A0A2G9UUN0"/>
<dbReference type="Proteomes" id="UP000230423">
    <property type="component" value="Unassembled WGS sequence"/>
</dbReference>
<proteinExistence type="predicted"/>
<organism evidence="2 3">
    <name type="scientific">Teladorsagia circumcincta</name>
    <name type="common">Brown stomach worm</name>
    <name type="synonym">Ostertagia circumcincta</name>
    <dbReference type="NCBI Taxonomy" id="45464"/>
    <lineage>
        <taxon>Eukaryota</taxon>
        <taxon>Metazoa</taxon>
        <taxon>Ecdysozoa</taxon>
        <taxon>Nematoda</taxon>
        <taxon>Chromadorea</taxon>
        <taxon>Rhabditida</taxon>
        <taxon>Rhabditina</taxon>
        <taxon>Rhabditomorpha</taxon>
        <taxon>Strongyloidea</taxon>
        <taxon>Trichostrongylidae</taxon>
        <taxon>Teladorsagia</taxon>
    </lineage>
</organism>
<reference evidence="2 3" key="1">
    <citation type="submission" date="2015-09" db="EMBL/GenBank/DDBJ databases">
        <title>Draft genome of the parasitic nematode Teladorsagia circumcincta isolate WARC Sus (inbred).</title>
        <authorList>
            <person name="Mitreva M."/>
        </authorList>
    </citation>
    <scope>NUCLEOTIDE SEQUENCE [LARGE SCALE GENOMIC DNA]</scope>
    <source>
        <strain evidence="2 3">S</strain>
    </source>
</reference>
<dbReference type="OrthoDB" id="416344at2759"/>
<evidence type="ECO:0000313" key="2">
    <source>
        <dbReference type="EMBL" id="PIO73220.1"/>
    </source>
</evidence>
<dbReference type="Gene3D" id="3.40.50.1820">
    <property type="entry name" value="alpha/beta hydrolase"/>
    <property type="match status" value="1"/>
</dbReference>
<dbReference type="SUPFAM" id="SSF53474">
    <property type="entry name" value="alpha/beta-Hydrolases"/>
    <property type="match status" value="1"/>
</dbReference>
<feature type="domain" description="Peptidase S9 prolyl oligopeptidase catalytic" evidence="1">
    <location>
        <begin position="133"/>
        <end position="165"/>
    </location>
</feature>
<dbReference type="InterPro" id="IPR001375">
    <property type="entry name" value="Peptidase_S9_cat"/>
</dbReference>
<evidence type="ECO:0000259" key="1">
    <source>
        <dbReference type="Pfam" id="PF00326"/>
    </source>
</evidence>
<sequence length="166" mass="18319">MNVNGRLMLRRELAVREVPTPGYTVFSHLSITQADVVYTIASGPKKASCVLRIDVSKEDQEPVIDVVRTAREDSDLEALDISEPEYLEFQSDGVPVTAWFYKPKNRHFTGPAAMLPPVLLLGHGGPTAAAVNSLDLKKQFFTSRGFAVLDVNYRGSTGFGTNFRNM</sequence>
<protein>
    <recommendedName>
        <fullName evidence="1">Peptidase S9 prolyl oligopeptidase catalytic domain-containing protein</fullName>
    </recommendedName>
</protein>